<protein>
    <submittedName>
        <fullName evidence="2">Uncharacterized protein</fullName>
    </submittedName>
</protein>
<feature type="transmembrane region" description="Helical" evidence="1">
    <location>
        <begin position="51"/>
        <end position="69"/>
    </location>
</feature>
<proteinExistence type="predicted"/>
<name>W0E3I5_MARPU</name>
<keyword evidence="1" id="KW-0812">Transmembrane</keyword>
<keyword evidence="3" id="KW-1185">Reference proteome</keyword>
<dbReference type="Proteomes" id="UP000005275">
    <property type="component" value="Chromosome"/>
</dbReference>
<dbReference type="EMBL" id="CP007031">
    <property type="protein sequence ID" value="AHF05415.1"/>
    <property type="molecule type" value="Genomic_DNA"/>
</dbReference>
<reference evidence="2 3" key="1">
    <citation type="submission" date="2013-12" db="EMBL/GenBank/DDBJ databases">
        <authorList>
            <consortium name="DOE Joint Genome Institute"/>
            <person name="Bryant D.A."/>
            <person name="Huntemann M."/>
            <person name="Han J."/>
            <person name="Chen A."/>
            <person name="Kyrpides N."/>
            <person name="Mavromatis K."/>
            <person name="Markowitz V."/>
            <person name="Palaniappan K."/>
            <person name="Ivanova N."/>
            <person name="Schaumberg A."/>
            <person name="Pati A."/>
            <person name="Liolios K."/>
            <person name="Nordberg H.P."/>
            <person name="Cantor M.N."/>
            <person name="Hua S.X."/>
            <person name="Woyke T."/>
        </authorList>
    </citation>
    <scope>NUCLEOTIDE SEQUENCE [LARGE SCALE GENOMIC DNA]</scope>
    <source>
        <strain evidence="2 3">984</strain>
    </source>
</reference>
<dbReference type="KEGG" id="mpur:MARPU_05740"/>
<sequence length="112" mass="12644">MQERMLFRVYRWPAAILLSALAAYWLFGVFIPPLLAQSPYISSLAGMSQRLALLAIGVGTITTTIYALLQSIRLWRWWRGKGDACTNCGGMVEVRTKKDRIYTQCLACGVRK</sequence>
<feature type="transmembrane region" description="Helical" evidence="1">
    <location>
        <begin position="12"/>
        <end position="31"/>
    </location>
</feature>
<gene>
    <name evidence="2" type="ORF">MARPU_05740</name>
</gene>
<accession>W0E3I5</accession>
<keyword evidence="1" id="KW-0472">Membrane</keyword>
<evidence type="ECO:0000313" key="2">
    <source>
        <dbReference type="EMBL" id="AHF05415.1"/>
    </source>
</evidence>
<dbReference type="AlphaFoldDB" id="W0E3I5"/>
<dbReference type="STRING" id="765910.MARPU_05740"/>
<dbReference type="HOGENOM" id="CLU_2142899_0_0_6"/>
<organism evidence="2 3">
    <name type="scientific">Marichromatium purpuratum 984</name>
    <dbReference type="NCBI Taxonomy" id="765910"/>
    <lineage>
        <taxon>Bacteria</taxon>
        <taxon>Pseudomonadati</taxon>
        <taxon>Pseudomonadota</taxon>
        <taxon>Gammaproteobacteria</taxon>
        <taxon>Chromatiales</taxon>
        <taxon>Chromatiaceae</taxon>
        <taxon>Marichromatium</taxon>
    </lineage>
</organism>
<evidence type="ECO:0000256" key="1">
    <source>
        <dbReference type="SAM" id="Phobius"/>
    </source>
</evidence>
<keyword evidence="1" id="KW-1133">Transmembrane helix</keyword>
<evidence type="ECO:0000313" key="3">
    <source>
        <dbReference type="Proteomes" id="UP000005275"/>
    </source>
</evidence>